<accession>A0A5B7DWU9</accession>
<feature type="chain" id="PRO_5022767169" description="Secreted protein" evidence="1">
    <location>
        <begin position="22"/>
        <end position="94"/>
    </location>
</feature>
<comment type="caution">
    <text evidence="2">The sequence shown here is derived from an EMBL/GenBank/DDBJ whole genome shotgun (WGS) entry which is preliminary data.</text>
</comment>
<feature type="signal peptide" evidence="1">
    <location>
        <begin position="1"/>
        <end position="21"/>
    </location>
</feature>
<sequence>MKVTMVARMLMLGVTVELTACSSAPIRCFFSSSCRIPASTHSIYLFIFIFHNLLSHKTIHPNPQQSDIGQNVNIVTDTDAICNDPAEDIITSAI</sequence>
<keyword evidence="3" id="KW-1185">Reference proteome</keyword>
<dbReference type="AlphaFoldDB" id="A0A5B7DWU9"/>
<dbReference type="Proteomes" id="UP000324222">
    <property type="component" value="Unassembled WGS sequence"/>
</dbReference>
<evidence type="ECO:0000256" key="1">
    <source>
        <dbReference type="SAM" id="SignalP"/>
    </source>
</evidence>
<dbReference type="EMBL" id="VSRR010001563">
    <property type="protein sequence ID" value="MPC26162.1"/>
    <property type="molecule type" value="Genomic_DNA"/>
</dbReference>
<protein>
    <recommendedName>
        <fullName evidence="4">Secreted protein</fullName>
    </recommendedName>
</protein>
<evidence type="ECO:0000313" key="3">
    <source>
        <dbReference type="Proteomes" id="UP000324222"/>
    </source>
</evidence>
<reference evidence="2 3" key="1">
    <citation type="submission" date="2019-05" db="EMBL/GenBank/DDBJ databases">
        <title>Another draft genome of Portunus trituberculatus and its Hox gene families provides insights of decapod evolution.</title>
        <authorList>
            <person name="Jeong J.-H."/>
            <person name="Song I."/>
            <person name="Kim S."/>
            <person name="Choi T."/>
            <person name="Kim D."/>
            <person name="Ryu S."/>
            <person name="Kim W."/>
        </authorList>
    </citation>
    <scope>NUCLEOTIDE SEQUENCE [LARGE SCALE GENOMIC DNA]</scope>
    <source>
        <tissue evidence="2">Muscle</tissue>
    </source>
</reference>
<proteinExistence type="predicted"/>
<gene>
    <name evidence="2" type="ORF">E2C01_019294</name>
</gene>
<name>A0A5B7DWU9_PORTR</name>
<keyword evidence="1" id="KW-0732">Signal</keyword>
<organism evidence="2 3">
    <name type="scientific">Portunus trituberculatus</name>
    <name type="common">Swimming crab</name>
    <name type="synonym">Neptunus trituberculatus</name>
    <dbReference type="NCBI Taxonomy" id="210409"/>
    <lineage>
        <taxon>Eukaryota</taxon>
        <taxon>Metazoa</taxon>
        <taxon>Ecdysozoa</taxon>
        <taxon>Arthropoda</taxon>
        <taxon>Crustacea</taxon>
        <taxon>Multicrustacea</taxon>
        <taxon>Malacostraca</taxon>
        <taxon>Eumalacostraca</taxon>
        <taxon>Eucarida</taxon>
        <taxon>Decapoda</taxon>
        <taxon>Pleocyemata</taxon>
        <taxon>Brachyura</taxon>
        <taxon>Eubrachyura</taxon>
        <taxon>Portunoidea</taxon>
        <taxon>Portunidae</taxon>
        <taxon>Portuninae</taxon>
        <taxon>Portunus</taxon>
    </lineage>
</organism>
<evidence type="ECO:0008006" key="4">
    <source>
        <dbReference type="Google" id="ProtNLM"/>
    </source>
</evidence>
<evidence type="ECO:0000313" key="2">
    <source>
        <dbReference type="EMBL" id="MPC26162.1"/>
    </source>
</evidence>